<dbReference type="OrthoDB" id="9413834at2759"/>
<sequence length="498" mass="55380">MEDSSMSPGSVRSLPLLAFTISLLSLHVHRLDSVSFKVIGPGSPIRALVGEDALLPCHLSPSMSAESMEVRWFRSMFSAVVHLYRDGRDQDGQQIAPYRSRTNLLKDGIANGNISLRIHNITHSDEGTYGCHFQSPTFYEEAALELEVAGLGSTPHLSVDGYRDGGILVVCESAGWYPEPQVLWRDLSGQRLAPVMEKISQQADGLFDAHIAAVIRDASNQNLSCSVLNPRLGQERTATMHIADVFLPRTSPCKVALSVTLAGVLFLSLLASYCIWKQHRAKDAQQAELKKQIQNLQSELEKEREILRAELENERGKSLAELGWSKVSKNAVNVILDPDTAHPSLVVSENRRSAKWRGLQQDIPDNPERFDSETCVLGLEGFTSGRHYWEVEVGGGRTWAVGVAGDSVRRKGWISFSPEERIWAVDQCGSHYRARTSPETLLPLTGSPGKIGVYLDYEQGLVSFYHPGIEAPIYTFTSCFTWQLHPFFWVYSPITLFP</sequence>
<keyword evidence="8" id="KW-0393">Immunoglobulin domain</keyword>
<dbReference type="Gene3D" id="2.60.40.10">
    <property type="entry name" value="Immunoglobulins"/>
    <property type="match status" value="2"/>
</dbReference>
<dbReference type="SMART" id="SM00406">
    <property type="entry name" value="IGv"/>
    <property type="match status" value="1"/>
</dbReference>
<dbReference type="SMART" id="SM00589">
    <property type="entry name" value="PRY"/>
    <property type="match status" value="1"/>
</dbReference>
<dbReference type="CDD" id="cd12888">
    <property type="entry name" value="SPRY_PRY_TRIM7_like"/>
    <property type="match status" value="1"/>
</dbReference>
<organism evidence="12 13">
    <name type="scientific">Chelydra serpentina</name>
    <name type="common">Snapping turtle</name>
    <name type="synonym">Testudo serpentina</name>
    <dbReference type="NCBI Taxonomy" id="8475"/>
    <lineage>
        <taxon>Eukaryota</taxon>
        <taxon>Metazoa</taxon>
        <taxon>Chordata</taxon>
        <taxon>Craniata</taxon>
        <taxon>Vertebrata</taxon>
        <taxon>Euteleostomi</taxon>
        <taxon>Archelosauria</taxon>
        <taxon>Testudinata</taxon>
        <taxon>Testudines</taxon>
        <taxon>Cryptodira</taxon>
        <taxon>Durocryptodira</taxon>
        <taxon>Americhelydia</taxon>
        <taxon>Chelydroidea</taxon>
        <taxon>Chelydridae</taxon>
        <taxon>Chelydra</taxon>
    </lineage>
</organism>
<comment type="similarity">
    <text evidence="2">Belongs to the immunoglobulin superfamily. BTN/MOG family.</text>
</comment>
<dbReference type="InterPro" id="IPR050504">
    <property type="entry name" value="IgSF_BTN/MOG"/>
</dbReference>
<keyword evidence="5" id="KW-1133">Transmembrane helix</keyword>
<dbReference type="Gene3D" id="2.60.120.920">
    <property type="match status" value="1"/>
</dbReference>
<evidence type="ECO:0000256" key="2">
    <source>
        <dbReference type="ARBA" id="ARBA00007591"/>
    </source>
</evidence>
<keyword evidence="9" id="KW-0175">Coiled coil</keyword>
<evidence type="ECO:0000256" key="9">
    <source>
        <dbReference type="SAM" id="Coils"/>
    </source>
</evidence>
<dbReference type="AlphaFoldDB" id="A0A8T1S2G7"/>
<feature type="coiled-coil region" evidence="9">
    <location>
        <begin position="279"/>
        <end position="317"/>
    </location>
</feature>
<dbReference type="InterPro" id="IPR013320">
    <property type="entry name" value="ConA-like_dom_sf"/>
</dbReference>
<dbReference type="InterPro" id="IPR053896">
    <property type="entry name" value="BTN3A2-like_Ig-C"/>
</dbReference>
<dbReference type="InterPro" id="IPR001870">
    <property type="entry name" value="B30.2/SPRY"/>
</dbReference>
<feature type="domain" description="B30.2/SPRY" evidence="10">
    <location>
        <begin position="314"/>
        <end position="498"/>
    </location>
</feature>
<evidence type="ECO:0000256" key="4">
    <source>
        <dbReference type="ARBA" id="ARBA00022729"/>
    </source>
</evidence>
<dbReference type="InterPro" id="IPR013783">
    <property type="entry name" value="Ig-like_fold"/>
</dbReference>
<dbReference type="Pfam" id="PF13765">
    <property type="entry name" value="PRY"/>
    <property type="match status" value="1"/>
</dbReference>
<dbReference type="FunFam" id="2.60.40.10:FF:000088">
    <property type="entry name" value="Butyrophilin subfamily 1 member A1"/>
    <property type="match status" value="1"/>
</dbReference>
<name>A0A8T1S2G7_CHESE</name>
<dbReference type="InterPro" id="IPR003599">
    <property type="entry name" value="Ig_sub"/>
</dbReference>
<dbReference type="CDD" id="cd05713">
    <property type="entry name" value="IgV_MOG_like"/>
    <property type="match status" value="1"/>
</dbReference>
<evidence type="ECO:0000256" key="1">
    <source>
        <dbReference type="ARBA" id="ARBA00004479"/>
    </source>
</evidence>
<dbReference type="PANTHER" id="PTHR24100:SF149">
    <property type="entry name" value="BG-LIKE ANTIGEN 1-RELATED"/>
    <property type="match status" value="1"/>
</dbReference>
<dbReference type="SUPFAM" id="SSF48726">
    <property type="entry name" value="Immunoglobulin"/>
    <property type="match status" value="2"/>
</dbReference>
<evidence type="ECO:0000313" key="13">
    <source>
        <dbReference type="Proteomes" id="UP000765507"/>
    </source>
</evidence>
<dbReference type="GO" id="GO:0001817">
    <property type="term" value="P:regulation of cytokine production"/>
    <property type="evidence" value="ECO:0007669"/>
    <property type="project" value="TreeGrafter"/>
</dbReference>
<dbReference type="GO" id="GO:0050852">
    <property type="term" value="P:T cell receptor signaling pathway"/>
    <property type="evidence" value="ECO:0007669"/>
    <property type="project" value="TreeGrafter"/>
</dbReference>
<dbReference type="InterPro" id="IPR003879">
    <property type="entry name" value="Butyrophylin_SPRY"/>
</dbReference>
<comment type="subcellular location">
    <subcellularLocation>
        <location evidence="1">Membrane</location>
        <topology evidence="1">Single-pass type I membrane protein</topology>
    </subcellularLocation>
</comment>
<dbReference type="PROSITE" id="PS50188">
    <property type="entry name" value="B302_SPRY"/>
    <property type="match status" value="1"/>
</dbReference>
<evidence type="ECO:0000256" key="8">
    <source>
        <dbReference type="ARBA" id="ARBA00023319"/>
    </source>
</evidence>
<dbReference type="Pfam" id="PF00622">
    <property type="entry name" value="SPRY"/>
    <property type="match status" value="1"/>
</dbReference>
<dbReference type="InterPro" id="IPR006574">
    <property type="entry name" value="PRY"/>
</dbReference>
<keyword evidence="6" id="KW-0472">Membrane</keyword>
<dbReference type="InterPro" id="IPR043136">
    <property type="entry name" value="B30.2/SPRY_sf"/>
</dbReference>
<dbReference type="InterPro" id="IPR003877">
    <property type="entry name" value="SPRY_dom"/>
</dbReference>
<dbReference type="GO" id="GO:0005102">
    <property type="term" value="F:signaling receptor binding"/>
    <property type="evidence" value="ECO:0007669"/>
    <property type="project" value="TreeGrafter"/>
</dbReference>
<keyword evidence="13" id="KW-1185">Reference proteome</keyword>
<evidence type="ECO:0000259" key="10">
    <source>
        <dbReference type="PROSITE" id="PS50188"/>
    </source>
</evidence>
<dbReference type="PROSITE" id="PS50835">
    <property type="entry name" value="IG_LIKE"/>
    <property type="match status" value="1"/>
</dbReference>
<evidence type="ECO:0000256" key="3">
    <source>
        <dbReference type="ARBA" id="ARBA00022692"/>
    </source>
</evidence>
<dbReference type="GO" id="GO:0009897">
    <property type="term" value="C:external side of plasma membrane"/>
    <property type="evidence" value="ECO:0007669"/>
    <property type="project" value="TreeGrafter"/>
</dbReference>
<evidence type="ECO:0000256" key="5">
    <source>
        <dbReference type="ARBA" id="ARBA00022989"/>
    </source>
</evidence>
<dbReference type="FunFam" id="2.60.120.920:FF:000004">
    <property type="entry name" value="Butyrophilin subfamily 1 member A1"/>
    <property type="match status" value="1"/>
</dbReference>
<evidence type="ECO:0000313" key="12">
    <source>
        <dbReference type="EMBL" id="KAG6922917.1"/>
    </source>
</evidence>
<gene>
    <name evidence="12" type="ORF">G0U57_000517</name>
</gene>
<dbReference type="SMART" id="SM00449">
    <property type="entry name" value="SPRY"/>
    <property type="match status" value="1"/>
</dbReference>
<proteinExistence type="inferred from homology"/>
<reference evidence="12 13" key="1">
    <citation type="journal article" date="2020" name="G3 (Bethesda)">
        <title>Draft Genome of the Common Snapping Turtle, Chelydra serpentina, a Model for Phenotypic Plasticity in Reptiles.</title>
        <authorList>
            <person name="Das D."/>
            <person name="Singh S.K."/>
            <person name="Bierstedt J."/>
            <person name="Erickson A."/>
            <person name="Galli G.L.J."/>
            <person name="Crossley D.A. 2nd"/>
            <person name="Rhen T."/>
        </authorList>
    </citation>
    <scope>NUCLEOTIDE SEQUENCE [LARGE SCALE GENOMIC DNA]</scope>
    <source>
        <strain evidence="12">KW</strain>
    </source>
</reference>
<dbReference type="Proteomes" id="UP000765507">
    <property type="component" value="Unassembled WGS sequence"/>
</dbReference>
<dbReference type="Pfam" id="PF22705">
    <property type="entry name" value="C2-set_3"/>
    <property type="match status" value="1"/>
</dbReference>
<protein>
    <submittedName>
        <fullName evidence="12">Butyrophilin subfamily 3 member A3</fullName>
    </submittedName>
</protein>
<dbReference type="PRINTS" id="PR01407">
    <property type="entry name" value="BUTYPHLNCDUF"/>
</dbReference>
<keyword evidence="4" id="KW-0732">Signal</keyword>
<evidence type="ECO:0000256" key="7">
    <source>
        <dbReference type="ARBA" id="ARBA00023157"/>
    </source>
</evidence>
<comment type="caution">
    <text evidence="12">The sequence shown here is derived from an EMBL/GenBank/DDBJ whole genome shotgun (WGS) entry which is preliminary data.</text>
</comment>
<dbReference type="InterPro" id="IPR036179">
    <property type="entry name" value="Ig-like_dom_sf"/>
</dbReference>
<dbReference type="Pfam" id="PF07686">
    <property type="entry name" value="V-set"/>
    <property type="match status" value="1"/>
</dbReference>
<dbReference type="EMBL" id="JAHGAV010001073">
    <property type="protein sequence ID" value="KAG6922917.1"/>
    <property type="molecule type" value="Genomic_DNA"/>
</dbReference>
<keyword evidence="7" id="KW-1015">Disulfide bond</keyword>
<feature type="domain" description="Ig-like" evidence="11">
    <location>
        <begin position="15"/>
        <end position="149"/>
    </location>
</feature>
<dbReference type="FunFam" id="2.60.40.10:FF:000183">
    <property type="entry name" value="Myelin-oligodendrocyte glycoprotein"/>
    <property type="match status" value="1"/>
</dbReference>
<dbReference type="SMART" id="SM00409">
    <property type="entry name" value="IG"/>
    <property type="match status" value="1"/>
</dbReference>
<evidence type="ECO:0000256" key="6">
    <source>
        <dbReference type="ARBA" id="ARBA00023136"/>
    </source>
</evidence>
<dbReference type="InterPro" id="IPR007110">
    <property type="entry name" value="Ig-like_dom"/>
</dbReference>
<dbReference type="SUPFAM" id="SSF49899">
    <property type="entry name" value="Concanavalin A-like lectins/glucanases"/>
    <property type="match status" value="1"/>
</dbReference>
<dbReference type="PANTHER" id="PTHR24100">
    <property type="entry name" value="BUTYROPHILIN"/>
    <property type="match status" value="1"/>
</dbReference>
<dbReference type="InterPro" id="IPR013106">
    <property type="entry name" value="Ig_V-set"/>
</dbReference>
<evidence type="ECO:0000259" key="11">
    <source>
        <dbReference type="PROSITE" id="PS50835"/>
    </source>
</evidence>
<accession>A0A8T1S2G7</accession>
<keyword evidence="3" id="KW-0812">Transmembrane</keyword>